<feature type="transmembrane region" description="Helical" evidence="5">
    <location>
        <begin position="263"/>
        <end position="282"/>
    </location>
</feature>
<sequence>MKKTYIIIPALEPELEFCDYVRKLQKMQNPYIVVIDDGSGENYQTVFQTLKHMENCVVLTHHKNEGKGAALKTGFQYVKEQAEEGDHIVCVDCDGQHAVEDVVAICEKMKRYPGTLLLGSRAFSGGNIPFRSLIGNRTTSFFLWIMSGRWLSDTQTGFRAFDTSLLELMLEVSGTRFEYEMQMLLTCIQNKIPIRTESIRTIYQDGNSGSHFRPVRDSFGVLGALFSNIGKFGLSSFLCALLDVCLFWLMLNMTGNGNGMFGLHTVFAATVVARIASAGTNYKMNRHLVFESKTRSQSLMRYALLCYALTAASAVSVFGMNRILHINPATSKIVCDSILFFVSYRIQKSWVFLRTERVRE</sequence>
<dbReference type="PANTHER" id="PTHR10859:SF114">
    <property type="entry name" value="DOLICHOL-PHOSPHATE MANNOSYLTRANSFERASE"/>
    <property type="match status" value="1"/>
</dbReference>
<evidence type="ECO:0000256" key="4">
    <source>
        <dbReference type="ARBA" id="ARBA00023136"/>
    </source>
</evidence>
<dbReference type="InterPro" id="IPR029044">
    <property type="entry name" value="Nucleotide-diphossugar_trans"/>
</dbReference>
<reference evidence="8 9" key="1">
    <citation type="journal article" date="2021" name="Sci. Rep.">
        <title>The distribution of antibiotic resistance genes in chicken gut microbiota commensals.</title>
        <authorList>
            <person name="Juricova H."/>
            <person name="Matiasovicova J."/>
            <person name="Kubasova T."/>
            <person name="Cejkova D."/>
            <person name="Rychlik I."/>
        </authorList>
    </citation>
    <scope>NUCLEOTIDE SEQUENCE [LARGE SCALE GENOMIC DNA]</scope>
    <source>
        <strain evidence="8 9">An770</strain>
    </source>
</reference>
<keyword evidence="2 5" id="KW-0812">Transmembrane</keyword>
<feature type="transmembrane region" description="Helical" evidence="5">
    <location>
        <begin position="232"/>
        <end position="251"/>
    </location>
</feature>
<feature type="domain" description="GtrA/DPMS transmembrane" evidence="7">
    <location>
        <begin position="231"/>
        <end position="352"/>
    </location>
</feature>
<evidence type="ECO:0000256" key="2">
    <source>
        <dbReference type="ARBA" id="ARBA00022692"/>
    </source>
</evidence>
<evidence type="ECO:0000259" key="6">
    <source>
        <dbReference type="Pfam" id="PF00535"/>
    </source>
</evidence>
<evidence type="ECO:0000256" key="1">
    <source>
        <dbReference type="ARBA" id="ARBA00004141"/>
    </source>
</evidence>
<dbReference type="InterPro" id="IPR001173">
    <property type="entry name" value="Glyco_trans_2-like"/>
</dbReference>
<evidence type="ECO:0000313" key="9">
    <source>
        <dbReference type="Proteomes" id="UP000775686"/>
    </source>
</evidence>
<protein>
    <submittedName>
        <fullName evidence="8">Bifunctional glycosyltransferase family 2/GtrA family protein</fullName>
    </submittedName>
</protein>
<dbReference type="Pfam" id="PF04138">
    <property type="entry name" value="GtrA_DPMS_TM"/>
    <property type="match status" value="1"/>
</dbReference>
<evidence type="ECO:0000313" key="8">
    <source>
        <dbReference type="EMBL" id="MBM6743650.1"/>
    </source>
</evidence>
<gene>
    <name evidence="8" type="ORF">H6A32_04915</name>
</gene>
<dbReference type="Proteomes" id="UP000775686">
    <property type="component" value="Unassembled WGS sequence"/>
</dbReference>
<comment type="caution">
    <text evidence="8">The sequence shown here is derived from an EMBL/GenBank/DDBJ whole genome shotgun (WGS) entry which is preliminary data.</text>
</comment>
<dbReference type="RefSeq" id="WP_204863858.1">
    <property type="nucleotide sequence ID" value="NZ_JACJKH010000006.1"/>
</dbReference>
<evidence type="ECO:0000259" key="7">
    <source>
        <dbReference type="Pfam" id="PF04138"/>
    </source>
</evidence>
<accession>A0ABS2EF99</accession>
<feature type="domain" description="Glycosyltransferase 2-like" evidence="6">
    <location>
        <begin position="21"/>
        <end position="166"/>
    </location>
</feature>
<dbReference type="Gene3D" id="3.90.550.10">
    <property type="entry name" value="Spore Coat Polysaccharide Biosynthesis Protein SpsA, Chain A"/>
    <property type="match status" value="1"/>
</dbReference>
<keyword evidence="3 5" id="KW-1133">Transmembrane helix</keyword>
<dbReference type="InterPro" id="IPR007267">
    <property type="entry name" value="GtrA_DPMS_TM"/>
</dbReference>
<name>A0ABS2EF99_9FIRM</name>
<comment type="subcellular location">
    <subcellularLocation>
        <location evidence="1">Membrane</location>
        <topology evidence="1">Multi-pass membrane protein</topology>
    </subcellularLocation>
</comment>
<keyword evidence="9" id="KW-1185">Reference proteome</keyword>
<organism evidence="8 9">
    <name type="scientific">Drancourtella massiliensis</name>
    <dbReference type="NCBI Taxonomy" id="1632013"/>
    <lineage>
        <taxon>Bacteria</taxon>
        <taxon>Bacillati</taxon>
        <taxon>Bacillota</taxon>
        <taxon>Clostridia</taxon>
        <taxon>Eubacteriales</taxon>
        <taxon>Oscillospiraceae</taxon>
        <taxon>Drancourtella</taxon>
    </lineage>
</organism>
<dbReference type="SUPFAM" id="SSF53448">
    <property type="entry name" value="Nucleotide-diphospho-sugar transferases"/>
    <property type="match status" value="1"/>
</dbReference>
<dbReference type="EMBL" id="JACJKH010000006">
    <property type="protein sequence ID" value="MBM6743650.1"/>
    <property type="molecule type" value="Genomic_DNA"/>
</dbReference>
<evidence type="ECO:0000256" key="3">
    <source>
        <dbReference type="ARBA" id="ARBA00022989"/>
    </source>
</evidence>
<dbReference type="Pfam" id="PF00535">
    <property type="entry name" value="Glycos_transf_2"/>
    <property type="match status" value="1"/>
</dbReference>
<feature type="transmembrane region" description="Helical" evidence="5">
    <location>
        <begin position="302"/>
        <end position="320"/>
    </location>
</feature>
<keyword evidence="4 5" id="KW-0472">Membrane</keyword>
<dbReference type="CDD" id="cd04179">
    <property type="entry name" value="DPM_DPG-synthase_like"/>
    <property type="match status" value="1"/>
</dbReference>
<dbReference type="PANTHER" id="PTHR10859">
    <property type="entry name" value="GLYCOSYL TRANSFERASE"/>
    <property type="match status" value="1"/>
</dbReference>
<proteinExistence type="predicted"/>
<evidence type="ECO:0000256" key="5">
    <source>
        <dbReference type="SAM" id="Phobius"/>
    </source>
</evidence>